<dbReference type="InterPro" id="IPR003759">
    <property type="entry name" value="Cbl-bd_cap"/>
</dbReference>
<evidence type="ECO:0000259" key="1">
    <source>
        <dbReference type="PROSITE" id="PS51332"/>
    </source>
</evidence>
<gene>
    <name evidence="2" type="ORF">UFOPK3046_01730</name>
</gene>
<dbReference type="PROSITE" id="PS51332">
    <property type="entry name" value="B12_BINDING"/>
    <property type="match status" value="1"/>
</dbReference>
<name>A0A6J6ZK39_9ZZZZ</name>
<sequence>MSIVFIDLQTAADQLGVHYQTAYKWVRSGQLPADLVCNKYLVDPAEVEAFAVRRQQPAVRTVRRPRLGFANVSQEFTAALIEGDENRATAMVSGLASDGVPLTVVIEEVIAPSLRDIGAAWHNGKVSIWQEHRGTAIVERILGEHQPNPRGRRRGSVAVAALEGELHGLPALMAAASLREDNWHVHLLGANLPTVELMDFCQQESPDLAVVTVSMPDREEHVASVVTQVESLGIRILVGRPGGSLLELQQLAKTS</sequence>
<feature type="domain" description="B12-binding" evidence="1">
    <location>
        <begin position="154"/>
        <end position="255"/>
    </location>
</feature>
<evidence type="ECO:0000313" key="2">
    <source>
        <dbReference type="EMBL" id="CAB4820873.1"/>
    </source>
</evidence>
<accession>A0A6J6ZK39</accession>
<dbReference type="GO" id="GO:0031419">
    <property type="term" value="F:cobalamin binding"/>
    <property type="evidence" value="ECO:0007669"/>
    <property type="project" value="InterPro"/>
</dbReference>
<dbReference type="SUPFAM" id="SSF52242">
    <property type="entry name" value="Cobalamin (vitamin B12)-binding domain"/>
    <property type="match status" value="1"/>
</dbReference>
<dbReference type="Gene3D" id="1.10.1240.10">
    <property type="entry name" value="Methionine synthase domain"/>
    <property type="match status" value="1"/>
</dbReference>
<dbReference type="Gene3D" id="3.40.50.280">
    <property type="entry name" value="Cobalamin-binding domain"/>
    <property type="match status" value="1"/>
</dbReference>
<dbReference type="Pfam" id="PF02310">
    <property type="entry name" value="B12-binding"/>
    <property type="match status" value="1"/>
</dbReference>
<protein>
    <submittedName>
        <fullName evidence="2">Unannotated protein</fullName>
    </submittedName>
</protein>
<organism evidence="2">
    <name type="scientific">freshwater metagenome</name>
    <dbReference type="NCBI Taxonomy" id="449393"/>
    <lineage>
        <taxon>unclassified sequences</taxon>
        <taxon>metagenomes</taxon>
        <taxon>ecological metagenomes</taxon>
    </lineage>
</organism>
<dbReference type="InterPro" id="IPR036594">
    <property type="entry name" value="Meth_synthase_dom"/>
</dbReference>
<dbReference type="AlphaFoldDB" id="A0A6J6ZK39"/>
<dbReference type="EMBL" id="CAFAAQ010000206">
    <property type="protein sequence ID" value="CAB4820873.1"/>
    <property type="molecule type" value="Genomic_DNA"/>
</dbReference>
<dbReference type="Pfam" id="PF02607">
    <property type="entry name" value="B12-binding_2"/>
    <property type="match status" value="1"/>
</dbReference>
<dbReference type="InterPro" id="IPR006158">
    <property type="entry name" value="Cobalamin-bd"/>
</dbReference>
<dbReference type="Pfam" id="PF12728">
    <property type="entry name" value="HTH_17"/>
    <property type="match status" value="1"/>
</dbReference>
<dbReference type="GO" id="GO:0046872">
    <property type="term" value="F:metal ion binding"/>
    <property type="evidence" value="ECO:0007669"/>
    <property type="project" value="InterPro"/>
</dbReference>
<dbReference type="InterPro" id="IPR041657">
    <property type="entry name" value="HTH_17"/>
</dbReference>
<proteinExistence type="predicted"/>
<reference evidence="2" key="1">
    <citation type="submission" date="2020-05" db="EMBL/GenBank/DDBJ databases">
        <authorList>
            <person name="Chiriac C."/>
            <person name="Salcher M."/>
            <person name="Ghai R."/>
            <person name="Kavagutti S V."/>
        </authorList>
    </citation>
    <scope>NUCLEOTIDE SEQUENCE</scope>
</reference>
<dbReference type="InterPro" id="IPR036724">
    <property type="entry name" value="Cobalamin-bd_sf"/>
</dbReference>